<sequence>MGQVEFVVVTPEEAGQKLLQFLQRRVDKEVPKSAIMRWIRTGQVRLNKGRVKPFVRLKQDDIVRIPPYTVDESAPSSEQKKEQEDSASNNIALNIVNESDGLLVLHKPAGLPVQPGTGHQDAVTTRLKIQYVDAPFCPTPAHRLDKNTSGLLLVATSYTRLQELHKLFRNEHALGKHYLAWVEGRWEHPETVQLYDQLSKQAQVDGKERMETGDGKESLCTVTPLLVTNKKSLLHISLQTGRTHQIRVQLSSRNHPIIGDTKYGASPNPQGMLLHAWRIILPTESFVCMPTWKSPFFVGNELVETI</sequence>
<dbReference type="InterPro" id="IPR006145">
    <property type="entry name" value="PsdUridine_synth_RsuA/RluA"/>
</dbReference>
<dbReference type="GO" id="GO:0000455">
    <property type="term" value="P:enzyme-directed rRNA pseudouridine synthesis"/>
    <property type="evidence" value="ECO:0007669"/>
    <property type="project" value="TreeGrafter"/>
</dbReference>
<dbReference type="AlphaFoldDB" id="A0A8G2CC25"/>
<dbReference type="PROSITE" id="PS01129">
    <property type="entry name" value="PSI_RLU"/>
    <property type="match status" value="1"/>
</dbReference>
<dbReference type="InterPro" id="IPR050188">
    <property type="entry name" value="RluA_PseudoU_synthase"/>
</dbReference>
<dbReference type="Pfam" id="PF00849">
    <property type="entry name" value="PseudoU_synth_2"/>
    <property type="match status" value="1"/>
</dbReference>
<evidence type="ECO:0000256" key="3">
    <source>
        <dbReference type="PROSITE-ProRule" id="PRU00182"/>
    </source>
</evidence>
<name>A0A8G2CC25_9BACT</name>
<organism evidence="5 6">
    <name type="scientific">Halodesulfovibrio aestuarii</name>
    <dbReference type="NCBI Taxonomy" id="126333"/>
    <lineage>
        <taxon>Bacteria</taxon>
        <taxon>Pseudomonadati</taxon>
        <taxon>Thermodesulfobacteriota</taxon>
        <taxon>Desulfovibrionia</taxon>
        <taxon>Desulfovibrionales</taxon>
        <taxon>Desulfovibrionaceae</taxon>
        <taxon>Halodesulfovibrio</taxon>
    </lineage>
</organism>
<dbReference type="GO" id="GO:0140098">
    <property type="term" value="F:catalytic activity, acting on RNA"/>
    <property type="evidence" value="ECO:0007669"/>
    <property type="project" value="UniProtKB-ARBA"/>
</dbReference>
<accession>A0A8G2CC25</accession>
<evidence type="ECO:0000256" key="1">
    <source>
        <dbReference type="ARBA" id="ARBA00010876"/>
    </source>
</evidence>
<comment type="similarity">
    <text evidence="1">Belongs to the pseudouridine synthase RluA family.</text>
</comment>
<dbReference type="InterPro" id="IPR036986">
    <property type="entry name" value="S4_RNA-bd_sf"/>
</dbReference>
<feature type="domain" description="Pseudouridine synthase RsuA/RluA-like" evidence="4">
    <location>
        <begin position="102"/>
        <end position="252"/>
    </location>
</feature>
<dbReference type="InterPro" id="IPR006224">
    <property type="entry name" value="PsdUridine_synth_RluA-like_CS"/>
</dbReference>
<dbReference type="GO" id="GO:0009982">
    <property type="term" value="F:pseudouridine synthase activity"/>
    <property type="evidence" value="ECO:0007669"/>
    <property type="project" value="InterPro"/>
</dbReference>
<dbReference type="CDD" id="cd02869">
    <property type="entry name" value="PseudoU_synth_RluA_like"/>
    <property type="match status" value="1"/>
</dbReference>
<dbReference type="RefSeq" id="WP_020001117.1">
    <property type="nucleotide sequence ID" value="NZ_CP192219.1"/>
</dbReference>
<dbReference type="SUPFAM" id="SSF55174">
    <property type="entry name" value="Alpha-L RNA-binding motif"/>
    <property type="match status" value="1"/>
</dbReference>
<dbReference type="GO" id="GO:0003723">
    <property type="term" value="F:RNA binding"/>
    <property type="evidence" value="ECO:0007669"/>
    <property type="project" value="UniProtKB-KW"/>
</dbReference>
<keyword evidence="3" id="KW-0694">RNA-binding</keyword>
<keyword evidence="2" id="KW-0413">Isomerase</keyword>
<dbReference type="Gene3D" id="3.10.290.10">
    <property type="entry name" value="RNA-binding S4 domain"/>
    <property type="match status" value="1"/>
</dbReference>
<proteinExistence type="inferred from homology"/>
<comment type="caution">
    <text evidence="5">The sequence shown here is derived from an EMBL/GenBank/DDBJ whole genome shotgun (WGS) entry which is preliminary data.</text>
</comment>
<dbReference type="InterPro" id="IPR020103">
    <property type="entry name" value="PsdUridine_synth_cat_dom_sf"/>
</dbReference>
<dbReference type="PANTHER" id="PTHR21600:SF87">
    <property type="entry name" value="RNA PSEUDOURIDYLATE SYNTHASE DOMAIN-CONTAINING PROTEIN 1"/>
    <property type="match status" value="1"/>
</dbReference>
<dbReference type="Proteomes" id="UP000184001">
    <property type="component" value="Unassembled WGS sequence"/>
</dbReference>
<evidence type="ECO:0000256" key="2">
    <source>
        <dbReference type="ARBA" id="ARBA00023235"/>
    </source>
</evidence>
<dbReference type="Gene3D" id="3.30.2350.10">
    <property type="entry name" value="Pseudouridine synthase"/>
    <property type="match status" value="1"/>
</dbReference>
<evidence type="ECO:0000313" key="6">
    <source>
        <dbReference type="Proteomes" id="UP000184001"/>
    </source>
</evidence>
<dbReference type="PANTHER" id="PTHR21600">
    <property type="entry name" value="MITOCHONDRIAL RNA PSEUDOURIDINE SYNTHASE"/>
    <property type="match status" value="1"/>
</dbReference>
<gene>
    <name evidence="5" type="ORF">SAMN05660830_03042</name>
</gene>
<evidence type="ECO:0000313" key="5">
    <source>
        <dbReference type="EMBL" id="SHJ70406.1"/>
    </source>
</evidence>
<protein>
    <submittedName>
        <fullName evidence="5">23S rRNA pseudouridine955/2504/2580 synthase</fullName>
    </submittedName>
</protein>
<reference evidence="5 6" key="1">
    <citation type="submission" date="2016-11" db="EMBL/GenBank/DDBJ databases">
        <authorList>
            <person name="Varghese N."/>
            <person name="Submissions S."/>
        </authorList>
    </citation>
    <scope>NUCLEOTIDE SEQUENCE [LARGE SCALE GENOMIC DNA]</scope>
    <source>
        <strain evidence="5 6">DSM 17919</strain>
    </source>
</reference>
<dbReference type="PROSITE" id="PS50889">
    <property type="entry name" value="S4"/>
    <property type="match status" value="1"/>
</dbReference>
<dbReference type="EMBL" id="FQZR01000010">
    <property type="protein sequence ID" value="SHJ70406.1"/>
    <property type="molecule type" value="Genomic_DNA"/>
</dbReference>
<dbReference type="SUPFAM" id="SSF55120">
    <property type="entry name" value="Pseudouridine synthase"/>
    <property type="match status" value="1"/>
</dbReference>
<evidence type="ECO:0000259" key="4">
    <source>
        <dbReference type="Pfam" id="PF00849"/>
    </source>
</evidence>